<keyword evidence="7" id="KW-0949">S-adenosyl-L-methionine</keyword>
<dbReference type="InterPro" id="IPR001214">
    <property type="entry name" value="SET_dom"/>
</dbReference>
<keyword evidence="15" id="KW-0539">Nucleus</keyword>
<dbReference type="InterPro" id="IPR051516">
    <property type="entry name" value="SETDB_methyltransferase"/>
</dbReference>
<dbReference type="PROSITE" id="PS50868">
    <property type="entry name" value="POST_SET"/>
    <property type="match status" value="1"/>
</dbReference>
<gene>
    <name evidence="23" type="ORF">B4U79_00869</name>
    <name evidence="22" type="ORF">B4U79_09881</name>
    <name evidence="21" type="ORF">B4U79_15340</name>
</gene>
<evidence type="ECO:0000256" key="3">
    <source>
        <dbReference type="ARBA" id="ARBA00022454"/>
    </source>
</evidence>
<comment type="caution">
    <text evidence="22">The sequence shown here is derived from an EMBL/GenBank/DDBJ whole genome shotgun (WGS) entry which is preliminary data.</text>
</comment>
<dbReference type="GO" id="GO:0005634">
    <property type="term" value="C:nucleus"/>
    <property type="evidence" value="ECO:0007669"/>
    <property type="project" value="UniProtKB-SubCell"/>
</dbReference>
<keyword evidence="9" id="KW-0677">Repeat</keyword>
<evidence type="ECO:0000256" key="10">
    <source>
        <dbReference type="ARBA" id="ARBA00022833"/>
    </source>
</evidence>
<keyword evidence="14" id="KW-0804">Transcription</keyword>
<feature type="region of interest" description="Disordered" evidence="16">
    <location>
        <begin position="687"/>
        <end position="711"/>
    </location>
</feature>
<dbReference type="Pfam" id="PF00856">
    <property type="entry name" value="SET"/>
    <property type="match status" value="1"/>
</dbReference>
<dbReference type="GO" id="GO:0005694">
    <property type="term" value="C:chromosome"/>
    <property type="evidence" value="ECO:0007669"/>
    <property type="project" value="UniProtKB-SubCell"/>
</dbReference>
<dbReference type="GO" id="GO:0008270">
    <property type="term" value="F:zinc ion binding"/>
    <property type="evidence" value="ECO:0007669"/>
    <property type="project" value="InterPro"/>
</dbReference>
<feature type="domain" description="SET" evidence="17">
    <location>
        <begin position="620"/>
        <end position="802"/>
    </location>
</feature>
<evidence type="ECO:0000256" key="5">
    <source>
        <dbReference type="ARBA" id="ARBA00022603"/>
    </source>
</evidence>
<dbReference type="PANTHER" id="PTHR46024">
    <property type="entry name" value="HISTONE-LYSINE N-METHYLTRANSFERASE EGGLESS"/>
    <property type="match status" value="1"/>
</dbReference>
<dbReference type="PROSITE" id="PS50982">
    <property type="entry name" value="MBD"/>
    <property type="match status" value="1"/>
</dbReference>
<evidence type="ECO:0000256" key="11">
    <source>
        <dbReference type="ARBA" id="ARBA00022853"/>
    </source>
</evidence>
<dbReference type="InterPro" id="IPR003616">
    <property type="entry name" value="Post-SET_dom"/>
</dbReference>
<feature type="domain" description="MBD" evidence="20">
    <location>
        <begin position="424"/>
        <end position="491"/>
    </location>
</feature>
<organism evidence="22 24">
    <name type="scientific">Dinothrombium tinctorium</name>
    <dbReference type="NCBI Taxonomy" id="1965070"/>
    <lineage>
        <taxon>Eukaryota</taxon>
        <taxon>Metazoa</taxon>
        <taxon>Ecdysozoa</taxon>
        <taxon>Arthropoda</taxon>
        <taxon>Chelicerata</taxon>
        <taxon>Arachnida</taxon>
        <taxon>Acari</taxon>
        <taxon>Acariformes</taxon>
        <taxon>Trombidiformes</taxon>
        <taxon>Prostigmata</taxon>
        <taxon>Anystina</taxon>
        <taxon>Parasitengona</taxon>
        <taxon>Trombidioidea</taxon>
        <taxon>Trombidiidae</taxon>
        <taxon>Dinothrombium</taxon>
    </lineage>
</organism>
<evidence type="ECO:0000259" key="20">
    <source>
        <dbReference type="PROSITE" id="PS50982"/>
    </source>
</evidence>
<evidence type="ECO:0000256" key="6">
    <source>
        <dbReference type="ARBA" id="ARBA00022679"/>
    </source>
</evidence>
<evidence type="ECO:0000259" key="17">
    <source>
        <dbReference type="PROSITE" id="PS50280"/>
    </source>
</evidence>
<evidence type="ECO:0000313" key="22">
    <source>
        <dbReference type="EMBL" id="RWS14798.1"/>
    </source>
</evidence>
<dbReference type="GO" id="GO:0010629">
    <property type="term" value="P:negative regulation of gene expression"/>
    <property type="evidence" value="ECO:0007669"/>
    <property type="project" value="TreeGrafter"/>
</dbReference>
<evidence type="ECO:0000256" key="9">
    <source>
        <dbReference type="ARBA" id="ARBA00022737"/>
    </source>
</evidence>
<keyword evidence="4" id="KW-0678">Repressor</keyword>
<dbReference type="GO" id="GO:0003677">
    <property type="term" value="F:DNA binding"/>
    <property type="evidence" value="ECO:0007669"/>
    <property type="project" value="InterPro"/>
</dbReference>
<reference evidence="22 24" key="1">
    <citation type="journal article" date="2018" name="Gigascience">
        <title>Genomes of trombidid mites reveal novel predicted allergens and laterally-transferred genes associated with secondary metabolism.</title>
        <authorList>
            <person name="Dong X."/>
            <person name="Chaisiri K."/>
            <person name="Xia D."/>
            <person name="Armstrong S.D."/>
            <person name="Fang Y."/>
            <person name="Donnelly M.J."/>
            <person name="Kadowaki T."/>
            <person name="McGarry J.W."/>
            <person name="Darby A.C."/>
            <person name="Makepeace B.L."/>
        </authorList>
    </citation>
    <scope>NUCLEOTIDE SEQUENCE [LARGE SCALE GENOMIC DNA]</scope>
    <source>
        <strain evidence="22">UoL-WK</strain>
    </source>
</reference>
<dbReference type="SMART" id="SM00317">
    <property type="entry name" value="SET"/>
    <property type="match status" value="1"/>
</dbReference>
<keyword evidence="8" id="KW-0479">Metal-binding</keyword>
<dbReference type="InterPro" id="IPR001739">
    <property type="entry name" value="Methyl_CpG_DNA-bd"/>
</dbReference>
<dbReference type="PROSITE" id="PS50867">
    <property type="entry name" value="PRE_SET"/>
    <property type="match status" value="1"/>
</dbReference>
<dbReference type="PROSITE" id="PS50280">
    <property type="entry name" value="SET"/>
    <property type="match status" value="1"/>
</dbReference>
<dbReference type="Pfam" id="PF18359">
    <property type="entry name" value="Tudor_5"/>
    <property type="match status" value="1"/>
</dbReference>
<dbReference type="EMBL" id="NCKU01000619">
    <property type="protein sequence ID" value="RWS14798.1"/>
    <property type="molecule type" value="Genomic_DNA"/>
</dbReference>
<keyword evidence="3" id="KW-0158">Chromosome</keyword>
<keyword evidence="13" id="KW-0175">Coiled coil</keyword>
<dbReference type="Gene3D" id="2.170.270.10">
    <property type="entry name" value="SET domain"/>
    <property type="match status" value="1"/>
</dbReference>
<dbReference type="GO" id="GO:0032259">
    <property type="term" value="P:methylation"/>
    <property type="evidence" value="ECO:0007669"/>
    <property type="project" value="UniProtKB-KW"/>
</dbReference>
<evidence type="ECO:0000256" key="12">
    <source>
        <dbReference type="ARBA" id="ARBA00023015"/>
    </source>
</evidence>
<comment type="subcellular location">
    <subcellularLocation>
        <location evidence="2">Chromosome</location>
    </subcellularLocation>
    <subcellularLocation>
        <location evidence="1">Nucleus</location>
    </subcellularLocation>
</comment>
<proteinExistence type="predicted"/>
<dbReference type="EMBL" id="NCKU01000669">
    <property type="protein sequence ID" value="RWS14609.1"/>
    <property type="molecule type" value="Genomic_DNA"/>
</dbReference>
<keyword evidence="10" id="KW-0862">Zinc</keyword>
<protein>
    <submittedName>
        <fullName evidence="22">Histone-lysine N-methyltransferase: setb1-like protein</fullName>
    </submittedName>
</protein>
<sequence length="827" mass="96311">MIILTKDSFLRVKGPFQRIVPIDKHTKRAARERSYVTDEDYVLTGSTSGFANDDDYDDERAESPDLVELQFTQSDQSSLPPEPIVRKVLELNDDVYAFAGKGLSNQWRRATITELFANEKRYRISFVDNTLPDCILPSTKLAYTSNPSGFLHCGLRVIAYFKKEPSLPSFECPLLSGMVAETPKPSNNNRYLIFFDDGGVSYVLFEEIYVIVQDSIPWEEITNERYKRFIKKYCEEFPERAMIKFQKGEKIKVKVKKEWLYGTVKEIDSSLVKIYYEKLDETEWLYRGSVRLFPFYSKFSETQRESLNTSSKPRRNRISKKSVTTTGQSQPFIQYTTEESEIKSGLITNHVTKVQTAKKSTSRNQVFTDAMRLAKRANVEMKPRILLVETPELYEKNKTLKNIYYEHDCSNMCIRGINESLQSYRNCNPYSIPVMCRWQRELKVNTRRNKEVFYVTPCGLEIYDIEDIEKYLLITRSRLPIDLFTFEPIELYGDDKRKMRSYYYDKDLSKGLEFQAISVVNSVDHEKPAKFKYRANRIAASNVTIPLDENFLSCCNCTDNCRNKNNCSCQQLTCDIAKYECGYEKRRLCEIVQTGIFECNSKCPCNSKCANKVVQLGIRVQLQLFKTPKKGWGVRVLHDVPKGAFICTYSAEIINDTSTPEDDTYFADLDYIDACESFKEGYESSVEISSESESEYEEKSDEEENVRPQKRIKLTKEKNKKEEKKAEKQEFFEIRKYYNEDFSYTLDAQKIGNIGRFLNHSCDPNCFVQNVFVDTQDPRFPWVAIFAMKNISAFEEITWDYNYEVGSIENRKLYCHCGSSNCRGRLL</sequence>
<keyword evidence="5 22" id="KW-0489">Methyltransferase</keyword>
<dbReference type="InterPro" id="IPR046341">
    <property type="entry name" value="SET_dom_sf"/>
</dbReference>
<evidence type="ECO:0000256" key="15">
    <source>
        <dbReference type="ARBA" id="ARBA00023242"/>
    </source>
</evidence>
<evidence type="ECO:0000256" key="8">
    <source>
        <dbReference type="ARBA" id="ARBA00022723"/>
    </source>
</evidence>
<evidence type="ECO:0000256" key="7">
    <source>
        <dbReference type="ARBA" id="ARBA00022691"/>
    </source>
</evidence>
<evidence type="ECO:0000256" key="13">
    <source>
        <dbReference type="ARBA" id="ARBA00023054"/>
    </source>
</evidence>
<feature type="domain" description="Post-SET" evidence="19">
    <location>
        <begin position="811"/>
        <end position="827"/>
    </location>
</feature>
<dbReference type="InterPro" id="IPR041291">
    <property type="entry name" value="TUDOR_5"/>
</dbReference>
<dbReference type="Pfam" id="PF18358">
    <property type="entry name" value="Tudor_4"/>
    <property type="match status" value="1"/>
</dbReference>
<evidence type="ECO:0000256" key="16">
    <source>
        <dbReference type="SAM" id="MobiDB-lite"/>
    </source>
</evidence>
<dbReference type="SMART" id="SM00391">
    <property type="entry name" value="MBD"/>
    <property type="match status" value="1"/>
</dbReference>
<evidence type="ECO:0000259" key="19">
    <source>
        <dbReference type="PROSITE" id="PS50868"/>
    </source>
</evidence>
<dbReference type="GO" id="GO:0046974">
    <property type="term" value="F:histone H3K9 methyltransferase activity"/>
    <property type="evidence" value="ECO:0007669"/>
    <property type="project" value="TreeGrafter"/>
</dbReference>
<dbReference type="Pfam" id="PF01429">
    <property type="entry name" value="MBD"/>
    <property type="match status" value="1"/>
</dbReference>
<dbReference type="SUPFAM" id="SSF54171">
    <property type="entry name" value="DNA-binding domain"/>
    <property type="match status" value="1"/>
</dbReference>
<dbReference type="InterPro" id="IPR041292">
    <property type="entry name" value="Tudor_4"/>
</dbReference>
<dbReference type="InterPro" id="IPR016177">
    <property type="entry name" value="DNA-bd_dom_sf"/>
</dbReference>
<evidence type="ECO:0000313" key="24">
    <source>
        <dbReference type="Proteomes" id="UP000285301"/>
    </source>
</evidence>
<dbReference type="EMBL" id="NCKU01000618">
    <property type="protein sequence ID" value="RWS14799.1"/>
    <property type="molecule type" value="Genomic_DNA"/>
</dbReference>
<evidence type="ECO:0000313" key="23">
    <source>
        <dbReference type="EMBL" id="RWS14799.1"/>
    </source>
</evidence>
<dbReference type="STRING" id="1965070.A0A3S4RDF1"/>
<accession>A0A3S4RDF1</accession>
<dbReference type="InterPro" id="IPR007728">
    <property type="entry name" value="Pre-SET_dom"/>
</dbReference>
<dbReference type="SMART" id="SM00468">
    <property type="entry name" value="PreSET"/>
    <property type="match status" value="1"/>
</dbReference>
<dbReference type="OrthoDB" id="5792673at2759"/>
<feature type="domain" description="Pre-SET" evidence="18">
    <location>
        <begin position="553"/>
        <end position="617"/>
    </location>
</feature>
<keyword evidence="6 22" id="KW-0808">Transferase</keyword>
<evidence type="ECO:0000256" key="14">
    <source>
        <dbReference type="ARBA" id="ARBA00023163"/>
    </source>
</evidence>
<keyword evidence="11" id="KW-0156">Chromatin regulator</keyword>
<dbReference type="Proteomes" id="UP000285301">
    <property type="component" value="Unassembled WGS sequence"/>
</dbReference>
<dbReference type="Gene3D" id="2.30.30.140">
    <property type="match status" value="1"/>
</dbReference>
<reference evidence="22" key="2">
    <citation type="submission" date="2018-11" db="EMBL/GenBank/DDBJ databases">
        <title>Trombidioid mite genomics.</title>
        <authorList>
            <person name="Dong X."/>
        </authorList>
    </citation>
    <scope>NUCLEOTIDE SEQUENCE</scope>
    <source>
        <strain evidence="22">UoL-WK</strain>
    </source>
</reference>
<feature type="region of interest" description="Disordered" evidence="16">
    <location>
        <begin position="306"/>
        <end position="325"/>
    </location>
</feature>
<keyword evidence="24" id="KW-1185">Reference proteome</keyword>
<evidence type="ECO:0000256" key="1">
    <source>
        <dbReference type="ARBA" id="ARBA00004123"/>
    </source>
</evidence>
<evidence type="ECO:0000256" key="2">
    <source>
        <dbReference type="ARBA" id="ARBA00004286"/>
    </source>
</evidence>
<name>A0A3S4RDF1_9ACAR</name>
<keyword evidence="12" id="KW-0805">Transcription regulation</keyword>
<dbReference type="AlphaFoldDB" id="A0A3S4RDF1"/>
<dbReference type="PANTHER" id="PTHR46024:SF1">
    <property type="entry name" value="HISTONE-LYSINE N-METHYLTRANSFERASE EGGLESS"/>
    <property type="match status" value="1"/>
</dbReference>
<evidence type="ECO:0000256" key="4">
    <source>
        <dbReference type="ARBA" id="ARBA00022491"/>
    </source>
</evidence>
<evidence type="ECO:0000259" key="18">
    <source>
        <dbReference type="PROSITE" id="PS50867"/>
    </source>
</evidence>
<feature type="compositionally biased region" description="Acidic residues" evidence="16">
    <location>
        <begin position="690"/>
        <end position="704"/>
    </location>
</feature>
<evidence type="ECO:0000313" key="21">
    <source>
        <dbReference type="EMBL" id="RWS14609.1"/>
    </source>
</evidence>
<dbReference type="CDD" id="cd10517">
    <property type="entry name" value="SET_SETDB1"/>
    <property type="match status" value="1"/>
</dbReference>
<dbReference type="GO" id="GO:0070828">
    <property type="term" value="P:heterochromatin organization"/>
    <property type="evidence" value="ECO:0007669"/>
    <property type="project" value="TreeGrafter"/>
</dbReference>
<dbReference type="SUPFAM" id="SSF82199">
    <property type="entry name" value="SET domain"/>
    <property type="match status" value="1"/>
</dbReference>